<dbReference type="Proteomes" id="UP000027982">
    <property type="component" value="Chromosome"/>
</dbReference>
<comment type="subcellular location">
    <subcellularLocation>
        <location evidence="1">Cell membrane</location>
        <topology evidence="1">Multi-pass membrane protein</topology>
    </subcellularLocation>
</comment>
<evidence type="ECO:0000256" key="7">
    <source>
        <dbReference type="ARBA" id="ARBA00023136"/>
    </source>
</evidence>
<dbReference type="Pfam" id="PF01594">
    <property type="entry name" value="AI-2E_transport"/>
    <property type="match status" value="1"/>
</dbReference>
<evidence type="ECO:0000256" key="3">
    <source>
        <dbReference type="ARBA" id="ARBA00022448"/>
    </source>
</evidence>
<dbReference type="KEGG" id="fgi:OP10G_4060"/>
<protein>
    <submittedName>
        <fullName evidence="9">Putative permease</fullName>
    </submittedName>
</protein>
<name>A0A068NV68_FIMGI</name>
<feature type="transmembrane region" description="Helical" evidence="8">
    <location>
        <begin position="285"/>
        <end position="310"/>
    </location>
</feature>
<dbReference type="InterPro" id="IPR002549">
    <property type="entry name" value="AI-2E-like"/>
</dbReference>
<keyword evidence="10" id="KW-1185">Reference proteome</keyword>
<feature type="transmembrane region" description="Helical" evidence="8">
    <location>
        <begin position="6"/>
        <end position="31"/>
    </location>
</feature>
<accession>A0A068NV68</accession>
<evidence type="ECO:0000256" key="4">
    <source>
        <dbReference type="ARBA" id="ARBA00022475"/>
    </source>
</evidence>
<evidence type="ECO:0000256" key="8">
    <source>
        <dbReference type="SAM" id="Phobius"/>
    </source>
</evidence>
<organism evidence="9 10">
    <name type="scientific">Fimbriimonas ginsengisoli Gsoil 348</name>
    <dbReference type="NCBI Taxonomy" id="661478"/>
    <lineage>
        <taxon>Bacteria</taxon>
        <taxon>Bacillati</taxon>
        <taxon>Armatimonadota</taxon>
        <taxon>Fimbriimonadia</taxon>
        <taxon>Fimbriimonadales</taxon>
        <taxon>Fimbriimonadaceae</taxon>
        <taxon>Fimbriimonas</taxon>
    </lineage>
</organism>
<evidence type="ECO:0000256" key="5">
    <source>
        <dbReference type="ARBA" id="ARBA00022692"/>
    </source>
</evidence>
<dbReference type="HOGENOM" id="CLU_031275_4_0_0"/>
<feature type="transmembrane region" description="Helical" evidence="8">
    <location>
        <begin position="248"/>
        <end position="273"/>
    </location>
</feature>
<feature type="transmembrane region" description="Helical" evidence="8">
    <location>
        <begin position="159"/>
        <end position="184"/>
    </location>
</feature>
<dbReference type="AlphaFoldDB" id="A0A068NV68"/>
<keyword evidence="5 8" id="KW-0812">Transmembrane</keyword>
<keyword evidence="4" id="KW-1003">Cell membrane</keyword>
<dbReference type="GO" id="GO:0005886">
    <property type="term" value="C:plasma membrane"/>
    <property type="evidence" value="ECO:0007669"/>
    <property type="project" value="UniProtKB-SubCell"/>
</dbReference>
<feature type="transmembrane region" description="Helical" evidence="8">
    <location>
        <begin position="43"/>
        <end position="63"/>
    </location>
</feature>
<evidence type="ECO:0000256" key="1">
    <source>
        <dbReference type="ARBA" id="ARBA00004651"/>
    </source>
</evidence>
<dbReference type="PANTHER" id="PTHR21716:SF53">
    <property type="entry name" value="PERMEASE PERM-RELATED"/>
    <property type="match status" value="1"/>
</dbReference>
<gene>
    <name evidence="9" type="ORF">OP10G_4060</name>
</gene>
<keyword evidence="7 8" id="KW-0472">Membrane</keyword>
<evidence type="ECO:0000256" key="2">
    <source>
        <dbReference type="ARBA" id="ARBA00009773"/>
    </source>
</evidence>
<keyword evidence="3" id="KW-0813">Transport</keyword>
<comment type="similarity">
    <text evidence="2">Belongs to the autoinducer-2 exporter (AI-2E) (TC 2.A.86) family.</text>
</comment>
<dbReference type="GO" id="GO:0055085">
    <property type="term" value="P:transmembrane transport"/>
    <property type="evidence" value="ECO:0007669"/>
    <property type="project" value="TreeGrafter"/>
</dbReference>
<feature type="transmembrane region" description="Helical" evidence="8">
    <location>
        <begin position="220"/>
        <end position="242"/>
    </location>
</feature>
<evidence type="ECO:0000313" key="10">
    <source>
        <dbReference type="Proteomes" id="UP000027982"/>
    </source>
</evidence>
<keyword evidence="6 8" id="KW-1133">Transmembrane helix</keyword>
<evidence type="ECO:0000256" key="6">
    <source>
        <dbReference type="ARBA" id="ARBA00022989"/>
    </source>
</evidence>
<dbReference type="eggNOG" id="COG0628">
    <property type="taxonomic scope" value="Bacteria"/>
</dbReference>
<proteinExistence type="inferred from homology"/>
<sequence>MTALIFLYLVRGILLPFVIAGAICALIDPTIQKLRRRGWPKWLAIWSLVLVSLNVIIALGVWLTPVVTQQVSGFRDRIDELTVQLTRPNDNANFFKRWDPAIQAQHPTTPDPFDKLLEQNKDLLGRLGLPTTKERIYNDYIEPQRPQVGKSIQRFLQGFLGVASGFVSNVLVLLFVPLLVILMLSNMEQFKRRGVTWIPPAIRANTLAIMQDIGEVFASYLRGVTIAVVGYMAFMGMLLTLLGAPYSVLLGVLFGALYLVPYLNVAISGSLLFLVTGLSGRTGDLLFSASSPWAFGAILLAIYVVCHFAFDTLVYPRFVGRAVGLDPVVSMFVIFSGGALFGLVGMIIAFPLAGAVKVILDRLIRITSTSHEGLKLPAVPLRHRT</sequence>
<reference evidence="9 10" key="1">
    <citation type="journal article" date="2014" name="PLoS ONE">
        <title>The first complete genome sequence of the class fimbriimonadia in the phylum armatimonadetes.</title>
        <authorList>
            <person name="Hu Z.Y."/>
            <person name="Wang Y.Z."/>
            <person name="Im W.T."/>
            <person name="Wang S.Y."/>
            <person name="Zhao G.P."/>
            <person name="Zheng H.J."/>
            <person name="Quan Z.X."/>
        </authorList>
    </citation>
    <scope>NUCLEOTIDE SEQUENCE [LARGE SCALE GENOMIC DNA]</scope>
    <source>
        <strain evidence="9">Gsoil 348</strain>
    </source>
</reference>
<feature type="transmembrane region" description="Helical" evidence="8">
    <location>
        <begin position="330"/>
        <end position="356"/>
    </location>
</feature>
<dbReference type="OrthoDB" id="9791848at2"/>
<evidence type="ECO:0000313" key="9">
    <source>
        <dbReference type="EMBL" id="AIE87428.1"/>
    </source>
</evidence>
<dbReference type="EMBL" id="CP007139">
    <property type="protein sequence ID" value="AIE87428.1"/>
    <property type="molecule type" value="Genomic_DNA"/>
</dbReference>
<dbReference type="PANTHER" id="PTHR21716">
    <property type="entry name" value="TRANSMEMBRANE PROTEIN"/>
    <property type="match status" value="1"/>
</dbReference>